<sequence length="77" mass="8354">MNRAVVEEYWALLECQCLAAAIAVEVSPSDELHRFKPRCGHGPSLAIRLHLKCPAGGVPGFDASSCSVSSFRVARRQ</sequence>
<evidence type="ECO:0000313" key="1">
    <source>
        <dbReference type="EMBL" id="KAJ5238788.1"/>
    </source>
</evidence>
<evidence type="ECO:0000313" key="2">
    <source>
        <dbReference type="Proteomes" id="UP001150941"/>
    </source>
</evidence>
<protein>
    <submittedName>
        <fullName evidence="1">Uncharacterized protein</fullName>
    </submittedName>
</protein>
<dbReference type="GeneID" id="83200007"/>
<keyword evidence="2" id="KW-1185">Reference proteome</keyword>
<dbReference type="Proteomes" id="UP001150941">
    <property type="component" value="Unassembled WGS sequence"/>
</dbReference>
<dbReference type="EMBL" id="JAPQKS010000003">
    <property type="protein sequence ID" value="KAJ5238788.1"/>
    <property type="molecule type" value="Genomic_DNA"/>
</dbReference>
<organism evidence="1 2">
    <name type="scientific">Penicillium chermesinum</name>
    <dbReference type="NCBI Taxonomy" id="63820"/>
    <lineage>
        <taxon>Eukaryota</taxon>
        <taxon>Fungi</taxon>
        <taxon>Dikarya</taxon>
        <taxon>Ascomycota</taxon>
        <taxon>Pezizomycotina</taxon>
        <taxon>Eurotiomycetes</taxon>
        <taxon>Eurotiomycetidae</taxon>
        <taxon>Eurotiales</taxon>
        <taxon>Aspergillaceae</taxon>
        <taxon>Penicillium</taxon>
    </lineage>
</organism>
<reference evidence="1" key="1">
    <citation type="submission" date="2022-11" db="EMBL/GenBank/DDBJ databases">
        <authorList>
            <person name="Petersen C."/>
        </authorList>
    </citation>
    <scope>NUCLEOTIDE SEQUENCE</scope>
    <source>
        <strain evidence="1">IBT 19713</strain>
    </source>
</reference>
<dbReference type="RefSeq" id="XP_058331707.1">
    <property type="nucleotide sequence ID" value="XM_058472704.1"/>
</dbReference>
<proteinExistence type="predicted"/>
<reference evidence="1" key="2">
    <citation type="journal article" date="2023" name="IMA Fungus">
        <title>Comparative genomic study of the Penicillium genus elucidates a diverse pangenome and 15 lateral gene transfer events.</title>
        <authorList>
            <person name="Petersen C."/>
            <person name="Sorensen T."/>
            <person name="Nielsen M.R."/>
            <person name="Sondergaard T.E."/>
            <person name="Sorensen J.L."/>
            <person name="Fitzpatrick D.A."/>
            <person name="Frisvad J.C."/>
            <person name="Nielsen K.L."/>
        </authorList>
    </citation>
    <scope>NUCLEOTIDE SEQUENCE</scope>
    <source>
        <strain evidence="1">IBT 19713</strain>
    </source>
</reference>
<gene>
    <name evidence="1" type="ORF">N7468_003407</name>
</gene>
<name>A0A9W9P6E3_9EURO</name>
<dbReference type="AlphaFoldDB" id="A0A9W9P6E3"/>
<accession>A0A9W9P6E3</accession>
<comment type="caution">
    <text evidence="1">The sequence shown here is derived from an EMBL/GenBank/DDBJ whole genome shotgun (WGS) entry which is preliminary data.</text>
</comment>